<dbReference type="EMBL" id="CP010705">
    <property type="protein sequence ID" value="AUQ94127.1"/>
    <property type="molecule type" value="Genomic_DNA"/>
</dbReference>
<dbReference type="SUPFAM" id="SSF56672">
    <property type="entry name" value="DNA/RNA polymerases"/>
    <property type="match status" value="1"/>
</dbReference>
<dbReference type="InterPro" id="IPR043502">
    <property type="entry name" value="DNA/RNA_pol_sf"/>
</dbReference>
<evidence type="ECO:0000256" key="7">
    <source>
        <dbReference type="ARBA" id="ARBA00023118"/>
    </source>
</evidence>
<feature type="domain" description="TIR" evidence="10">
    <location>
        <begin position="342"/>
        <end position="478"/>
    </location>
</feature>
<evidence type="ECO:0000256" key="8">
    <source>
        <dbReference type="ARBA" id="ARBA00034120"/>
    </source>
</evidence>
<dbReference type="Gene3D" id="3.40.50.10140">
    <property type="entry name" value="Toll/interleukin-1 receptor homology (TIR) domain"/>
    <property type="match status" value="1"/>
</dbReference>
<dbReference type="Pfam" id="PF00078">
    <property type="entry name" value="RVT_1"/>
    <property type="match status" value="1"/>
</dbReference>
<dbReference type="NCBIfam" id="NF042941">
    <property type="entry name" value="Retron_TIR_antiphage"/>
    <property type="match status" value="1"/>
</dbReference>
<dbReference type="SMART" id="SM00255">
    <property type="entry name" value="TIR"/>
    <property type="match status" value="1"/>
</dbReference>
<keyword evidence="13" id="KW-1185">Reference proteome</keyword>
<evidence type="ECO:0000256" key="4">
    <source>
        <dbReference type="ARBA" id="ARBA00022723"/>
    </source>
</evidence>
<evidence type="ECO:0000256" key="2">
    <source>
        <dbReference type="ARBA" id="ARBA00022679"/>
    </source>
</evidence>
<evidence type="ECO:0000313" key="13">
    <source>
        <dbReference type="Proteomes" id="UP000236536"/>
    </source>
</evidence>
<dbReference type="Proteomes" id="UP000236536">
    <property type="component" value="Chromosome"/>
</dbReference>
<evidence type="ECO:0000256" key="5">
    <source>
        <dbReference type="ARBA" id="ARBA00022842"/>
    </source>
</evidence>
<reference evidence="12 13" key="2">
    <citation type="journal article" date="2017" name="Int. J. Syst. Evol. Microbiol.">
        <title>Adaptation of Surface-Associated Bacteria to the Open Ocean: A Genomically Distinct Subpopulation of Phaeobacter gallaeciensis Colonizes Pacific Mesozooplankton.</title>
        <authorList>
            <person name="Freese H.M."/>
            <person name="Methner A."/>
            <person name="Overmann J."/>
        </authorList>
    </citation>
    <scope>NUCLEOTIDE SEQUENCE [LARGE SCALE GENOMIC DNA]</scope>
    <source>
        <strain evidence="12 13">P66</strain>
    </source>
</reference>
<evidence type="ECO:0000259" key="10">
    <source>
        <dbReference type="PROSITE" id="PS50104"/>
    </source>
</evidence>
<dbReference type="Pfam" id="PF13676">
    <property type="entry name" value="TIR_2"/>
    <property type="match status" value="1"/>
</dbReference>
<keyword evidence="4" id="KW-0479">Metal-binding</keyword>
<feature type="domain" description="Reverse transcriptase" evidence="11">
    <location>
        <begin position="22"/>
        <end position="251"/>
    </location>
</feature>
<evidence type="ECO:0000313" key="12">
    <source>
        <dbReference type="EMBL" id="AUQ94127.1"/>
    </source>
</evidence>
<dbReference type="CDD" id="cd03487">
    <property type="entry name" value="RT_Bac_retron_II"/>
    <property type="match status" value="1"/>
</dbReference>
<dbReference type="SUPFAM" id="SSF52200">
    <property type="entry name" value="Toll/Interleukin receptor TIR domain"/>
    <property type="match status" value="1"/>
</dbReference>
<keyword evidence="6 12" id="KW-0695">RNA-directed DNA polymerase</keyword>
<dbReference type="PANTHER" id="PTHR34047:SF7">
    <property type="entry name" value="RNA-DIRECTED DNA POLYMERASE"/>
    <property type="match status" value="1"/>
</dbReference>
<evidence type="ECO:0000256" key="3">
    <source>
        <dbReference type="ARBA" id="ARBA00022695"/>
    </source>
</evidence>
<dbReference type="InterPro" id="IPR049976">
    <property type="entry name" value="Retron_TIR_antiphage"/>
</dbReference>
<keyword evidence="2" id="KW-0808">Transferase</keyword>
<dbReference type="InterPro" id="IPR000123">
    <property type="entry name" value="Reverse_transcriptase_msDNA"/>
</dbReference>
<accession>A0ABM6RCJ4</accession>
<protein>
    <recommendedName>
        <fullName evidence="1">RNA-directed DNA polymerase</fullName>
        <ecNumber evidence="1">2.7.7.49</ecNumber>
    </recommendedName>
</protein>
<reference evidence="12 13" key="1">
    <citation type="journal article" date="2017" name="Genome Biol. Evol.">
        <title>Trajectories and Drivers of Genome Evolution in Surface-Associated Marine Phaeobacter.</title>
        <authorList>
            <person name="Freese H.M."/>
            <person name="Sikorski J."/>
            <person name="Bunk B."/>
            <person name="Scheuner C."/>
            <person name="Meier-Kolthoff J.P."/>
            <person name="Sproer C."/>
            <person name="Gram L."/>
            <person name="Overmann J."/>
        </authorList>
    </citation>
    <scope>NUCLEOTIDE SEQUENCE [LARGE SCALE GENOMIC DNA]</scope>
    <source>
        <strain evidence="12 13">P66</strain>
    </source>
</reference>
<dbReference type="EC" id="2.7.7.49" evidence="1"/>
<dbReference type="InterPro" id="IPR035897">
    <property type="entry name" value="Toll_tir_struct_dom_sf"/>
</dbReference>
<keyword evidence="5" id="KW-0460">Magnesium</keyword>
<dbReference type="PROSITE" id="PS50104">
    <property type="entry name" value="TIR"/>
    <property type="match status" value="1"/>
</dbReference>
<dbReference type="InterPro" id="IPR000477">
    <property type="entry name" value="RT_dom"/>
</dbReference>
<comment type="similarity">
    <text evidence="8">Belongs to the bacterial reverse transcriptase family.</text>
</comment>
<evidence type="ECO:0000256" key="1">
    <source>
        <dbReference type="ARBA" id="ARBA00012493"/>
    </source>
</evidence>
<keyword evidence="7" id="KW-0051">Antiviral defense</keyword>
<dbReference type="InterPro" id="IPR051083">
    <property type="entry name" value="GrpII_Intron_Splice-Mob/Def"/>
</dbReference>
<dbReference type="PRINTS" id="PR00866">
    <property type="entry name" value="RNADNAPOLMS"/>
</dbReference>
<dbReference type="InterPro" id="IPR000157">
    <property type="entry name" value="TIR_dom"/>
</dbReference>
<name>A0ABM6RCJ4_9RHOB</name>
<organism evidence="12 13">
    <name type="scientific">Phaeobacter inhibens</name>
    <dbReference type="NCBI Taxonomy" id="221822"/>
    <lineage>
        <taxon>Bacteria</taxon>
        <taxon>Pseudomonadati</taxon>
        <taxon>Pseudomonadota</taxon>
        <taxon>Alphaproteobacteria</taxon>
        <taxon>Rhodobacterales</taxon>
        <taxon>Roseobacteraceae</taxon>
        <taxon>Phaeobacter</taxon>
    </lineage>
</organism>
<evidence type="ECO:0000259" key="11">
    <source>
        <dbReference type="PROSITE" id="PS50878"/>
    </source>
</evidence>
<evidence type="ECO:0000256" key="6">
    <source>
        <dbReference type="ARBA" id="ARBA00022918"/>
    </source>
</evidence>
<sequence>MLLGVAHSVQDVAHALTMPAGGLFYVLQNADNGKYYQSFEIPKKREGTRPIDRPVRGLALAQERLAAVLKQSYRPKSFIHGYVTKRSFLTNAHYHEKQKWVLNIDIEDFFGSIGFARIRGLFMSQFFGFNHRVATILARLTTYKDALPQGARTSPILSNIIAHNLDKHLVEIAVKERLKYSRYADDITFSSSRRKIPPSLVRTWEPEYGDREVILGEKITDAFKTAHFRINPDKTRIQLFRERQVVTGLIVNEGANVYRKDISRLRMKLHSGKKFGLEQAAKVWIEPTATAKDYWAHIEGWLGHIKQVRGDDDPVLSKLCRQAADINPAAPKWIIRHAEMVREFDIFLSHASEDKPRVRKLKKKLEAVGIKVFFDEESITWGDSIVQRINHGLLKSTFFVPFLTNTFAAKGWTNKELNSAISANVNRQKRILPICDHDFHVGKNYPMLEDVLYKTWPKAGPKEDEWLNAITDELLALVEKAKLETS</sequence>
<comment type="catalytic activity">
    <reaction evidence="9">
        <text>DNA(n) + a 2'-deoxyribonucleoside 5'-triphosphate = DNA(n+1) + diphosphate</text>
        <dbReference type="Rhea" id="RHEA:22508"/>
        <dbReference type="Rhea" id="RHEA-COMP:17339"/>
        <dbReference type="Rhea" id="RHEA-COMP:17340"/>
        <dbReference type="ChEBI" id="CHEBI:33019"/>
        <dbReference type="ChEBI" id="CHEBI:61560"/>
        <dbReference type="ChEBI" id="CHEBI:173112"/>
        <dbReference type="EC" id="2.7.7.49"/>
    </reaction>
</comment>
<dbReference type="PROSITE" id="PS50878">
    <property type="entry name" value="RT_POL"/>
    <property type="match status" value="1"/>
</dbReference>
<keyword evidence="3" id="KW-0548">Nucleotidyltransferase</keyword>
<evidence type="ECO:0000256" key="9">
    <source>
        <dbReference type="ARBA" id="ARBA00048173"/>
    </source>
</evidence>
<dbReference type="PANTHER" id="PTHR34047">
    <property type="entry name" value="NUCLEAR INTRON MATURASE 1, MITOCHONDRIAL-RELATED"/>
    <property type="match status" value="1"/>
</dbReference>
<gene>
    <name evidence="12" type="ORF">PhaeoP66_01329</name>
</gene>
<proteinExistence type="inferred from homology"/>
<dbReference type="GO" id="GO:0003964">
    <property type="term" value="F:RNA-directed DNA polymerase activity"/>
    <property type="evidence" value="ECO:0007669"/>
    <property type="project" value="UniProtKB-KW"/>
</dbReference>